<dbReference type="InterPro" id="IPR005855">
    <property type="entry name" value="GFAT"/>
</dbReference>
<keyword evidence="6 10" id="KW-0032">Aminotransferase</keyword>
<dbReference type="PROSITE" id="PS51278">
    <property type="entry name" value="GATASE_TYPE_2"/>
    <property type="match status" value="1"/>
</dbReference>
<proteinExistence type="inferred from homology"/>
<dbReference type="GO" id="GO:0004360">
    <property type="term" value="F:glutamine-fructose-6-phosphate transaminase (isomerizing) activity"/>
    <property type="evidence" value="ECO:0007669"/>
    <property type="project" value="UniProtKB-UniRule"/>
</dbReference>
<dbReference type="EC" id="2.6.1.16" evidence="3 10"/>
<feature type="domain" description="SIS" evidence="12">
    <location>
        <begin position="463"/>
        <end position="608"/>
    </location>
</feature>
<evidence type="ECO:0000256" key="7">
    <source>
        <dbReference type="ARBA" id="ARBA00022679"/>
    </source>
</evidence>
<comment type="subunit">
    <text evidence="10">Homodimer.</text>
</comment>
<feature type="domain" description="Glutamine amidotransferase type-2" evidence="11">
    <location>
        <begin position="2"/>
        <end position="230"/>
    </location>
</feature>
<keyword evidence="7 10" id="KW-0808">Transferase</keyword>
<dbReference type="SUPFAM" id="SSF53697">
    <property type="entry name" value="SIS domain"/>
    <property type="match status" value="1"/>
</dbReference>
<evidence type="ECO:0000313" key="13">
    <source>
        <dbReference type="EMBL" id="CAA9234893.1"/>
    </source>
</evidence>
<feature type="active site" description="For Fru-6P isomerization activity" evidence="10">
    <location>
        <position position="613"/>
    </location>
</feature>
<evidence type="ECO:0000259" key="12">
    <source>
        <dbReference type="PROSITE" id="PS51464"/>
    </source>
</evidence>
<dbReference type="GO" id="GO:0006002">
    <property type="term" value="P:fructose 6-phosphate metabolic process"/>
    <property type="evidence" value="ECO:0007669"/>
    <property type="project" value="TreeGrafter"/>
</dbReference>
<comment type="function">
    <text evidence="10">Catalyzes the first step in hexosamine metabolism, converting fructose-6P into glucosamine-6P using glutamine as a nitrogen source.</text>
</comment>
<dbReference type="CDD" id="cd00714">
    <property type="entry name" value="GFAT"/>
    <property type="match status" value="1"/>
</dbReference>
<dbReference type="InterPro" id="IPR017932">
    <property type="entry name" value="GATase_2_dom"/>
</dbReference>
<dbReference type="Gene3D" id="3.60.20.10">
    <property type="entry name" value="Glutamine Phosphoribosylpyrophosphate, subunit 1, domain 1"/>
    <property type="match status" value="1"/>
</dbReference>
<feature type="active site" description="Nucleophile; for GATase activity" evidence="10">
    <location>
        <position position="2"/>
    </location>
</feature>
<dbReference type="GO" id="GO:0097367">
    <property type="term" value="F:carbohydrate derivative binding"/>
    <property type="evidence" value="ECO:0007669"/>
    <property type="project" value="InterPro"/>
</dbReference>
<name>A0A6J4HY49_9ACTN</name>
<keyword evidence="8" id="KW-0677">Repeat</keyword>
<dbReference type="GO" id="GO:0006047">
    <property type="term" value="P:UDP-N-acetylglucosamine metabolic process"/>
    <property type="evidence" value="ECO:0007669"/>
    <property type="project" value="TreeGrafter"/>
</dbReference>
<dbReference type="CDD" id="cd05008">
    <property type="entry name" value="SIS_GlmS_GlmD_1"/>
    <property type="match status" value="1"/>
</dbReference>
<dbReference type="AlphaFoldDB" id="A0A6J4HY49"/>
<evidence type="ECO:0000256" key="10">
    <source>
        <dbReference type="HAMAP-Rule" id="MF_00164"/>
    </source>
</evidence>
<dbReference type="SUPFAM" id="SSF56235">
    <property type="entry name" value="N-terminal nucleophile aminohydrolases (Ntn hydrolases)"/>
    <property type="match status" value="1"/>
</dbReference>
<evidence type="ECO:0000259" key="11">
    <source>
        <dbReference type="PROSITE" id="PS51278"/>
    </source>
</evidence>
<dbReference type="FunFam" id="3.60.20.10:FF:000006">
    <property type="entry name" value="Glutamine--fructose-6-phosphate aminotransferase [isomerizing]"/>
    <property type="match status" value="1"/>
</dbReference>
<dbReference type="InterPro" id="IPR047084">
    <property type="entry name" value="GFAT_N"/>
</dbReference>
<dbReference type="NCBIfam" id="TIGR01135">
    <property type="entry name" value="glmS"/>
    <property type="match status" value="1"/>
</dbReference>
<dbReference type="GO" id="GO:0005975">
    <property type="term" value="P:carbohydrate metabolic process"/>
    <property type="evidence" value="ECO:0007669"/>
    <property type="project" value="UniProtKB-UniRule"/>
</dbReference>
<evidence type="ECO:0000256" key="5">
    <source>
        <dbReference type="ARBA" id="ARBA00022490"/>
    </source>
</evidence>
<organism evidence="13">
    <name type="scientific">uncultured Acidimicrobiales bacterium</name>
    <dbReference type="NCBI Taxonomy" id="310071"/>
    <lineage>
        <taxon>Bacteria</taxon>
        <taxon>Bacillati</taxon>
        <taxon>Actinomycetota</taxon>
        <taxon>Acidimicrobiia</taxon>
        <taxon>Acidimicrobiales</taxon>
        <taxon>environmental samples</taxon>
    </lineage>
</organism>
<dbReference type="InterPro" id="IPR035490">
    <property type="entry name" value="GlmS/FrlB_SIS"/>
</dbReference>
<dbReference type="Pfam" id="PF13522">
    <property type="entry name" value="GATase_6"/>
    <property type="match status" value="1"/>
</dbReference>
<evidence type="ECO:0000256" key="6">
    <source>
        <dbReference type="ARBA" id="ARBA00022576"/>
    </source>
</evidence>
<dbReference type="GO" id="GO:0005829">
    <property type="term" value="C:cytosol"/>
    <property type="evidence" value="ECO:0007669"/>
    <property type="project" value="TreeGrafter"/>
</dbReference>
<evidence type="ECO:0000256" key="2">
    <source>
        <dbReference type="ARBA" id="ARBA00004496"/>
    </source>
</evidence>
<protein>
    <recommendedName>
        <fullName evidence="4 10">Glutamine--fructose-6-phosphate aminotransferase [isomerizing]</fullName>
        <ecNumber evidence="3 10">2.6.1.16</ecNumber>
    </recommendedName>
    <alternativeName>
        <fullName evidence="10">D-fructose-6-phosphate amidotransferase</fullName>
    </alternativeName>
    <alternativeName>
        <fullName evidence="10">GFAT</fullName>
    </alternativeName>
    <alternativeName>
        <fullName evidence="10">Glucosamine-6-phosphate synthase</fullName>
    </alternativeName>
    <alternativeName>
        <fullName evidence="10">Hexosephosphate aminotransferase</fullName>
    </alternativeName>
    <alternativeName>
        <fullName evidence="10">L-glutamine--D-fructose-6-phosphate amidotransferase</fullName>
    </alternativeName>
</protein>
<feature type="domain" description="SIS" evidence="12">
    <location>
        <begin position="289"/>
        <end position="428"/>
    </location>
</feature>
<accession>A0A6J4HY49</accession>
<dbReference type="EMBL" id="CADCSZ010000087">
    <property type="protein sequence ID" value="CAA9234893.1"/>
    <property type="molecule type" value="Genomic_DNA"/>
</dbReference>
<reference evidence="13" key="1">
    <citation type="submission" date="2020-02" db="EMBL/GenBank/DDBJ databases">
        <authorList>
            <person name="Meier V. D."/>
        </authorList>
    </citation>
    <scope>NUCLEOTIDE SEQUENCE</scope>
    <source>
        <strain evidence="13">AVDCRST_MAG76</strain>
    </source>
</reference>
<dbReference type="GO" id="GO:0006487">
    <property type="term" value="P:protein N-linked glycosylation"/>
    <property type="evidence" value="ECO:0007669"/>
    <property type="project" value="TreeGrafter"/>
</dbReference>
<comment type="subcellular location">
    <subcellularLocation>
        <location evidence="2 10">Cytoplasm</location>
    </subcellularLocation>
</comment>
<gene>
    <name evidence="10" type="primary">glmS</name>
    <name evidence="13" type="ORF">AVDCRST_MAG76-1447</name>
</gene>
<dbReference type="PROSITE" id="PS51464">
    <property type="entry name" value="SIS"/>
    <property type="match status" value="2"/>
</dbReference>
<evidence type="ECO:0000256" key="8">
    <source>
        <dbReference type="ARBA" id="ARBA00022737"/>
    </source>
</evidence>
<keyword evidence="9" id="KW-0315">Glutamine amidotransferase</keyword>
<evidence type="ECO:0000256" key="9">
    <source>
        <dbReference type="ARBA" id="ARBA00022962"/>
    </source>
</evidence>
<dbReference type="CDD" id="cd05009">
    <property type="entry name" value="SIS_GlmS_GlmD_2"/>
    <property type="match status" value="1"/>
</dbReference>
<dbReference type="InterPro" id="IPR001347">
    <property type="entry name" value="SIS_dom"/>
</dbReference>
<dbReference type="FunFam" id="3.40.50.10490:FF:000001">
    <property type="entry name" value="Glutamine--fructose-6-phosphate aminotransferase [isomerizing]"/>
    <property type="match status" value="1"/>
</dbReference>
<feature type="initiator methionine" description="Removed" evidence="10">
    <location>
        <position position="1"/>
    </location>
</feature>
<dbReference type="PANTHER" id="PTHR10937">
    <property type="entry name" value="GLUCOSAMINE--FRUCTOSE-6-PHOSPHATE AMINOTRANSFERASE, ISOMERIZING"/>
    <property type="match status" value="1"/>
</dbReference>
<comment type="catalytic activity">
    <reaction evidence="1 10">
        <text>D-fructose 6-phosphate + L-glutamine = D-glucosamine 6-phosphate + L-glutamate</text>
        <dbReference type="Rhea" id="RHEA:13237"/>
        <dbReference type="ChEBI" id="CHEBI:29985"/>
        <dbReference type="ChEBI" id="CHEBI:58359"/>
        <dbReference type="ChEBI" id="CHEBI:58725"/>
        <dbReference type="ChEBI" id="CHEBI:61527"/>
        <dbReference type="EC" id="2.6.1.16"/>
    </reaction>
</comment>
<dbReference type="Pfam" id="PF01380">
    <property type="entry name" value="SIS"/>
    <property type="match status" value="2"/>
</dbReference>
<dbReference type="Gene3D" id="3.40.50.10490">
    <property type="entry name" value="Glucose-6-phosphate isomerase like protein, domain 1"/>
    <property type="match status" value="2"/>
</dbReference>
<dbReference type="HAMAP" id="MF_00164">
    <property type="entry name" value="GlmS"/>
    <property type="match status" value="1"/>
</dbReference>
<dbReference type="InterPro" id="IPR046348">
    <property type="entry name" value="SIS_dom_sf"/>
</dbReference>
<dbReference type="PANTHER" id="PTHR10937:SF0">
    <property type="entry name" value="GLUTAMINE--FRUCTOSE-6-PHOSPHATE TRANSAMINASE (ISOMERIZING)"/>
    <property type="match status" value="1"/>
</dbReference>
<dbReference type="NCBIfam" id="NF001484">
    <property type="entry name" value="PRK00331.1"/>
    <property type="match status" value="1"/>
</dbReference>
<evidence type="ECO:0000256" key="1">
    <source>
        <dbReference type="ARBA" id="ARBA00001031"/>
    </source>
</evidence>
<evidence type="ECO:0000256" key="3">
    <source>
        <dbReference type="ARBA" id="ARBA00012916"/>
    </source>
</evidence>
<evidence type="ECO:0000256" key="4">
    <source>
        <dbReference type="ARBA" id="ARBA00016090"/>
    </source>
</evidence>
<sequence>MCGIIGGTGERPVVPLLVEGLRRLEYRGYDSAGIALPAHGTIWRRRKAGGTRSISELAEGVGDAPPGITCGIGHSRWATHGAPTEANAHPHTDASGRLAIIHNGIIENFRELTLDLPRRGAELVSETDTEVLAHLIAAQVAGGLGLADAVRACLRRVDGKFAIAVVHADEPDLIVAARRGSPLVCGTDATTAYLASDIPAIHGRAERFYVIDDDRVAELTPGAIRVTDIQGRELTPQEREVTWDLAASEKGGYPDFMSKEMYEQPAAVHDTLLGRIVQGRIALDQVRLSDDDLRMIDKVYVVACGSSYHAGLVGKQAIQHWCRLPVEVEIASEFRYQDPVLGRTSLVVAISQSGETIDTLEAVSHAKQQGAPVLAVCNVVDSSMARDADAVLYTRAGPEIGVASTKCHLAQLVAMQVLALYLAQVRGTSYPEEVAERLNHLEQIPDRVAKALESADTVKGIASAPDVREARDFFFLGRGVGRAVALEGALKLKEISYLRAEGYPGGELKHGPIALIEPGTVVVAVATRSRLAAKVLSNVEEVKARGATVVLVVDERDVGDAAVRKLADHIIPLPGAGHELFQPIVDNVPLQLLAYALATARGNDVDKPRNLAKVVTVE</sequence>
<dbReference type="InterPro" id="IPR035466">
    <property type="entry name" value="GlmS/AgaS_SIS"/>
</dbReference>
<dbReference type="InterPro" id="IPR029055">
    <property type="entry name" value="Ntn_hydrolases_N"/>
</dbReference>
<keyword evidence="5 10" id="KW-0963">Cytoplasm</keyword>